<dbReference type="PANTHER" id="PTHR47529">
    <property type="entry name" value="PEPTIDYL-PROLYL CIS-TRANS ISOMERASE D"/>
    <property type="match status" value="1"/>
</dbReference>
<dbReference type="OrthoDB" id="9812372at2"/>
<keyword evidence="4 12" id="KW-0812">Transmembrane</keyword>
<keyword evidence="2" id="KW-1003">Cell membrane</keyword>
<evidence type="ECO:0000256" key="3">
    <source>
        <dbReference type="ARBA" id="ARBA00022519"/>
    </source>
</evidence>
<dbReference type="Gene3D" id="1.10.4030.10">
    <property type="entry name" value="Porin chaperone SurA, peptide-binding domain"/>
    <property type="match status" value="1"/>
</dbReference>
<evidence type="ECO:0000259" key="13">
    <source>
        <dbReference type="PROSITE" id="PS50198"/>
    </source>
</evidence>
<accession>A0A2T2YJD7</accession>
<dbReference type="EMBL" id="PYFT01000001">
    <property type="protein sequence ID" value="PSR55609.1"/>
    <property type="molecule type" value="Genomic_DNA"/>
</dbReference>
<evidence type="ECO:0000256" key="12">
    <source>
        <dbReference type="SAM" id="Phobius"/>
    </source>
</evidence>
<dbReference type="Pfam" id="PF13616">
    <property type="entry name" value="Rotamase_3"/>
    <property type="match status" value="1"/>
</dbReference>
<organism evidence="14 15">
    <name type="scientific">Adhaeribacter arboris</name>
    <dbReference type="NCBI Taxonomy" id="2072846"/>
    <lineage>
        <taxon>Bacteria</taxon>
        <taxon>Pseudomonadati</taxon>
        <taxon>Bacteroidota</taxon>
        <taxon>Cytophagia</taxon>
        <taxon>Cytophagales</taxon>
        <taxon>Hymenobacteraceae</taxon>
        <taxon>Adhaeribacter</taxon>
    </lineage>
</organism>
<keyword evidence="3" id="KW-0997">Cell inner membrane</keyword>
<keyword evidence="7" id="KW-0143">Chaperone</keyword>
<evidence type="ECO:0000256" key="6">
    <source>
        <dbReference type="ARBA" id="ARBA00023136"/>
    </source>
</evidence>
<evidence type="ECO:0000256" key="10">
    <source>
        <dbReference type="ARBA" id="ARBA00042775"/>
    </source>
</evidence>
<keyword evidence="15" id="KW-1185">Reference proteome</keyword>
<evidence type="ECO:0000256" key="1">
    <source>
        <dbReference type="ARBA" id="ARBA00004382"/>
    </source>
</evidence>
<evidence type="ECO:0000256" key="4">
    <source>
        <dbReference type="ARBA" id="ARBA00022692"/>
    </source>
</evidence>
<comment type="caution">
    <text evidence="14">The sequence shown here is derived from an EMBL/GenBank/DDBJ whole genome shotgun (WGS) entry which is preliminary data.</text>
</comment>
<evidence type="ECO:0000256" key="11">
    <source>
        <dbReference type="PROSITE-ProRule" id="PRU00278"/>
    </source>
</evidence>
<dbReference type="InterPro" id="IPR052029">
    <property type="entry name" value="PpiD_chaperone"/>
</dbReference>
<dbReference type="SUPFAM" id="SSF54534">
    <property type="entry name" value="FKBP-like"/>
    <property type="match status" value="1"/>
</dbReference>
<evidence type="ECO:0000256" key="2">
    <source>
        <dbReference type="ARBA" id="ARBA00022475"/>
    </source>
</evidence>
<proteinExistence type="inferred from homology"/>
<dbReference type="InterPro" id="IPR046357">
    <property type="entry name" value="PPIase_dom_sf"/>
</dbReference>
<evidence type="ECO:0000313" key="14">
    <source>
        <dbReference type="EMBL" id="PSR55609.1"/>
    </source>
</evidence>
<protein>
    <recommendedName>
        <fullName evidence="9">Periplasmic chaperone PpiD</fullName>
    </recommendedName>
    <alternativeName>
        <fullName evidence="10">Periplasmic folding chaperone</fullName>
    </alternativeName>
</protein>
<sequence>MSLINKIREKSGVAVGLIALAMVVFMVLGDLLGPQSRLFGNNNVVGEIAGKEITIEEFDQVLEGIKNNYASQTGKQPNENEMTSLREQAWNQLIVKVAYQKELERLGISVSDDELIDMVQGNNIHPAIKQAFTNPQTQQFDRSLVKNYLKEQLPKAAPEQRAAWDNFESNLGPERSLTKYNNLIRLSNYVTTVEAKRALEEQNNKVNIKYLLVPFSSINDSSIKVTDDQLKAYFDKNKDKYKVEEGRSVEYITIPVQPSKEDSVASKEEFDQVVKQFATVDNDSLFVSANSDVPFNGQYVNPGSVPEKLKNANLQKGAIFGPYLENGMYTIYKVTGVKENGPASARASHILIRWDNETPVAKAAAKTKAQGVLNQIKGGADFAMMARQFGTDGTASVGGDLGYFSTGAMVAPFEKAVFNAKSVGLIPELVETQFGYHIIKVTAPKTNLSYQIATVQRAVAPSETTRDAAFKKADQLQGESKNAEAFRKNIAKDKSLVKTEAKSIKVGDRAVNTLSNARELVRWAFNDKTDVGSVSPVFEIDDQFVVAVLTGKNEKGYAVINDVKEELTAAVRNELKSKQIIDKLKGMNGSLEQIAAKYGAGANVQSANDVTFAAGNIDGLGIEPVAVGQAFGLKPGKRSAPIEGQSGVIVLEVTGMNKAPGTQDIAASRKQLEATRSARIEGGTYQYIREQANIKDERVKFF</sequence>
<keyword evidence="5 12" id="KW-1133">Transmembrane helix</keyword>
<comment type="similarity">
    <text evidence="8">Belongs to the PpiD chaperone family.</text>
</comment>
<dbReference type="GO" id="GO:0003755">
    <property type="term" value="F:peptidyl-prolyl cis-trans isomerase activity"/>
    <property type="evidence" value="ECO:0007669"/>
    <property type="project" value="UniProtKB-KW"/>
</dbReference>
<dbReference type="InterPro" id="IPR000297">
    <property type="entry name" value="PPIase_PpiC"/>
</dbReference>
<feature type="transmembrane region" description="Helical" evidence="12">
    <location>
        <begin position="12"/>
        <end position="33"/>
    </location>
</feature>
<evidence type="ECO:0000256" key="8">
    <source>
        <dbReference type="ARBA" id="ARBA00038408"/>
    </source>
</evidence>
<name>A0A2T2YJD7_9BACT</name>
<dbReference type="GO" id="GO:0005886">
    <property type="term" value="C:plasma membrane"/>
    <property type="evidence" value="ECO:0007669"/>
    <property type="project" value="UniProtKB-SubCell"/>
</dbReference>
<evidence type="ECO:0000256" key="9">
    <source>
        <dbReference type="ARBA" id="ARBA00040743"/>
    </source>
</evidence>
<evidence type="ECO:0000256" key="7">
    <source>
        <dbReference type="ARBA" id="ARBA00023186"/>
    </source>
</evidence>
<dbReference type="RefSeq" id="WP_106931789.1">
    <property type="nucleotide sequence ID" value="NZ_PYFT01000001.1"/>
</dbReference>
<feature type="domain" description="PpiC" evidence="13">
    <location>
        <begin position="563"/>
        <end position="655"/>
    </location>
</feature>
<dbReference type="SUPFAM" id="SSF109998">
    <property type="entry name" value="Triger factor/SurA peptide-binding domain-like"/>
    <property type="match status" value="1"/>
</dbReference>
<keyword evidence="11" id="KW-0697">Rotamase</keyword>
<dbReference type="InterPro" id="IPR027304">
    <property type="entry name" value="Trigger_fact/SurA_dom_sf"/>
</dbReference>
<dbReference type="Pfam" id="PF13623">
    <property type="entry name" value="SurA_N_2"/>
    <property type="match status" value="1"/>
</dbReference>
<dbReference type="Proteomes" id="UP000240357">
    <property type="component" value="Unassembled WGS sequence"/>
</dbReference>
<gene>
    <name evidence="14" type="ORF">AHMF7605_19910</name>
</gene>
<evidence type="ECO:0000256" key="5">
    <source>
        <dbReference type="ARBA" id="ARBA00022989"/>
    </source>
</evidence>
<feature type="domain" description="PpiC" evidence="13">
    <location>
        <begin position="342"/>
        <end position="443"/>
    </location>
</feature>
<keyword evidence="6 12" id="KW-0472">Membrane</keyword>
<comment type="subcellular location">
    <subcellularLocation>
        <location evidence="1">Cell inner membrane</location>
        <topology evidence="1">Single-pass type II membrane protein</topology>
        <orientation evidence="1">Periplasmic side</orientation>
    </subcellularLocation>
</comment>
<dbReference type="AlphaFoldDB" id="A0A2T2YJD7"/>
<dbReference type="PROSITE" id="PS50198">
    <property type="entry name" value="PPIC_PPIASE_2"/>
    <property type="match status" value="2"/>
</dbReference>
<dbReference type="PANTHER" id="PTHR47529:SF1">
    <property type="entry name" value="PERIPLASMIC CHAPERONE PPID"/>
    <property type="match status" value="1"/>
</dbReference>
<evidence type="ECO:0000313" key="15">
    <source>
        <dbReference type="Proteomes" id="UP000240357"/>
    </source>
</evidence>
<dbReference type="Gene3D" id="3.10.50.40">
    <property type="match status" value="1"/>
</dbReference>
<reference evidence="14 15" key="1">
    <citation type="submission" date="2018-03" db="EMBL/GenBank/DDBJ databases">
        <title>Adhaeribacter sp. HMF7605 Genome sequencing and assembly.</title>
        <authorList>
            <person name="Kang H."/>
            <person name="Kang J."/>
            <person name="Cha I."/>
            <person name="Kim H."/>
            <person name="Joh K."/>
        </authorList>
    </citation>
    <scope>NUCLEOTIDE SEQUENCE [LARGE SCALE GENOMIC DNA]</scope>
    <source>
        <strain evidence="14 15">HMF7605</strain>
    </source>
</reference>
<keyword evidence="11 14" id="KW-0413">Isomerase</keyword>